<dbReference type="RefSeq" id="WP_156684537.1">
    <property type="nucleotide sequence ID" value="NZ_CACRUA010000022.1"/>
</dbReference>
<organism evidence="1">
    <name type="scientific">Clostridium symbiosum</name>
    <name type="common">Bacteroides symbiosus</name>
    <dbReference type="NCBI Taxonomy" id="1512"/>
    <lineage>
        <taxon>Bacteria</taxon>
        <taxon>Bacillati</taxon>
        <taxon>Bacillota</taxon>
        <taxon>Clostridia</taxon>
        <taxon>Lachnospirales</taxon>
        <taxon>Lachnospiraceae</taxon>
        <taxon>Otoolea</taxon>
    </lineage>
</organism>
<accession>A0A6N3DH09</accession>
<evidence type="ECO:0000313" key="1">
    <source>
        <dbReference type="EMBL" id="VYU28200.1"/>
    </source>
</evidence>
<protein>
    <submittedName>
        <fullName evidence="1">Uncharacterized protein</fullName>
    </submittedName>
</protein>
<sequence length="94" mass="10326">MGKRIGVYKYIHALPRDAYGNRYHIGGRILSQKFGLGTVIGVARGGDGRTCVVCNFRAAYNEGGVVVSKWRTWLVPAEEGVAVEVKEETDVEAR</sequence>
<reference evidence="1" key="1">
    <citation type="submission" date="2019-11" db="EMBL/GenBank/DDBJ databases">
        <authorList>
            <person name="Feng L."/>
        </authorList>
    </citation>
    <scope>NUCLEOTIDE SEQUENCE</scope>
    <source>
        <strain evidence="1">CsymbiosumLFYP84</strain>
    </source>
</reference>
<dbReference type="AlphaFoldDB" id="A0A6N3DH09"/>
<proteinExistence type="predicted"/>
<gene>
    <name evidence="1" type="ORF">CSLFYP84_01774</name>
</gene>
<name>A0A6N3DH09_CLOSY</name>
<dbReference type="EMBL" id="CACRUA010000022">
    <property type="protein sequence ID" value="VYU28200.1"/>
    <property type="molecule type" value="Genomic_DNA"/>
</dbReference>